<dbReference type="Gene3D" id="1.10.12.10">
    <property type="entry name" value="Lyase 2-enoyl-coa Hydratase, Chain A, domain 2"/>
    <property type="match status" value="1"/>
</dbReference>
<dbReference type="InterPro" id="IPR029045">
    <property type="entry name" value="ClpP/crotonase-like_dom_sf"/>
</dbReference>
<dbReference type="CDD" id="cd06558">
    <property type="entry name" value="crotonase-like"/>
    <property type="match status" value="1"/>
</dbReference>
<dbReference type="PANTHER" id="PTHR42964:SF1">
    <property type="entry name" value="POLYKETIDE BIOSYNTHESIS ENOYL-COA HYDRATASE PKSH-RELATED"/>
    <property type="match status" value="1"/>
</dbReference>
<proteinExistence type="inferred from homology"/>
<dbReference type="Pfam" id="PF00378">
    <property type="entry name" value="ECH_1"/>
    <property type="match status" value="1"/>
</dbReference>
<evidence type="ECO:0000313" key="3">
    <source>
        <dbReference type="EMBL" id="OBK27990.1"/>
    </source>
</evidence>
<dbReference type="InterPro" id="IPR001753">
    <property type="entry name" value="Enoyl-CoA_hydra/iso"/>
</dbReference>
<dbReference type="Gene3D" id="3.90.226.10">
    <property type="entry name" value="2-enoyl-CoA Hydratase, Chain A, domain 1"/>
    <property type="match status" value="1"/>
</dbReference>
<feature type="compositionally biased region" description="Basic and acidic residues" evidence="2">
    <location>
        <begin position="247"/>
        <end position="258"/>
    </location>
</feature>
<organism evidence="3 4">
    <name type="scientific">Mycobacterium asiaticum</name>
    <dbReference type="NCBI Taxonomy" id="1790"/>
    <lineage>
        <taxon>Bacteria</taxon>
        <taxon>Bacillati</taxon>
        <taxon>Actinomycetota</taxon>
        <taxon>Actinomycetes</taxon>
        <taxon>Mycobacteriales</taxon>
        <taxon>Mycobacteriaceae</taxon>
        <taxon>Mycobacterium</taxon>
    </lineage>
</organism>
<dbReference type="GO" id="GO:0008300">
    <property type="term" value="P:isoprenoid catabolic process"/>
    <property type="evidence" value="ECO:0007669"/>
    <property type="project" value="TreeGrafter"/>
</dbReference>
<gene>
    <name evidence="3" type="ORF">A5634_21480</name>
</gene>
<dbReference type="PANTHER" id="PTHR42964">
    <property type="entry name" value="ENOYL-COA HYDRATASE"/>
    <property type="match status" value="1"/>
</dbReference>
<evidence type="ECO:0000313" key="4">
    <source>
        <dbReference type="Proteomes" id="UP000093928"/>
    </source>
</evidence>
<dbReference type="OrthoDB" id="153350at2"/>
<dbReference type="InterPro" id="IPR014748">
    <property type="entry name" value="Enoyl-CoA_hydra_C"/>
</dbReference>
<protein>
    <submittedName>
        <fullName evidence="3">Enoyl-CoA hydratase</fullName>
    </submittedName>
</protein>
<reference evidence="3 4" key="1">
    <citation type="submission" date="2016-06" db="EMBL/GenBank/DDBJ databases">
        <authorList>
            <person name="Kjaerup R.B."/>
            <person name="Dalgaard T.S."/>
            <person name="Juul-Madsen H.R."/>
        </authorList>
    </citation>
    <scope>NUCLEOTIDE SEQUENCE [LARGE SCALE GENOMIC DNA]</scope>
    <source>
        <strain evidence="3 4">1165133.8</strain>
    </source>
</reference>
<comment type="caution">
    <text evidence="3">The sequence shown here is derived from an EMBL/GenBank/DDBJ whole genome shotgun (WGS) entry which is preliminary data.</text>
</comment>
<dbReference type="AlphaFoldDB" id="A0A1A3P2T3"/>
<dbReference type="GO" id="GO:0003824">
    <property type="term" value="F:catalytic activity"/>
    <property type="evidence" value="ECO:0007669"/>
    <property type="project" value="UniProtKB-ARBA"/>
</dbReference>
<dbReference type="Proteomes" id="UP000093928">
    <property type="component" value="Unassembled WGS sequence"/>
</dbReference>
<evidence type="ECO:0000256" key="2">
    <source>
        <dbReference type="SAM" id="MobiDB-lite"/>
    </source>
</evidence>
<dbReference type="InterPro" id="IPR051683">
    <property type="entry name" value="Enoyl-CoA_Hydratase/Isomerase"/>
</dbReference>
<dbReference type="SUPFAM" id="SSF52096">
    <property type="entry name" value="ClpP/crotonase"/>
    <property type="match status" value="1"/>
</dbReference>
<comment type="similarity">
    <text evidence="1">Belongs to the enoyl-CoA hydratase/isomerase family.</text>
</comment>
<name>A0A1A3P2T3_MYCAS</name>
<evidence type="ECO:0000256" key="1">
    <source>
        <dbReference type="ARBA" id="ARBA00005254"/>
    </source>
</evidence>
<feature type="region of interest" description="Disordered" evidence="2">
    <location>
        <begin position="247"/>
        <end position="271"/>
    </location>
</feature>
<dbReference type="RefSeq" id="WP_065143801.1">
    <property type="nucleotide sequence ID" value="NZ_LZLS01000086.1"/>
</dbReference>
<accession>A0A1A3P2T3</accession>
<dbReference type="EMBL" id="LZLS01000086">
    <property type="protein sequence ID" value="OBK27990.1"/>
    <property type="molecule type" value="Genomic_DNA"/>
</dbReference>
<sequence length="271" mass="29592">MSDYQRLVVEKFDGIGWLILNRPDAGNAFDSLMLDELESAWTELDADPDVRVIVNTANGKAFCTGMDVVQVARDKEAMRRHSRRTRDAELRISSWHCQVWKPVIAAVNGICAGGGLHLVADADIVIAAEEASFVDPHVSVGQAVAYEAITLLRKSPMGAITRMALSGNGERVSAQRAHQLGLLSQVVPPGQLRTAARRLAAAIATNSPTAMRATKKALWHSLEVGLTQARNDAADEIWRLRNHPDHGEGARAWLDKRPPQWQPLSDAAEVS</sequence>